<dbReference type="InterPro" id="IPR023157">
    <property type="entry name" value="AGR-C-984p-like_sf"/>
</dbReference>
<protein>
    <submittedName>
        <fullName evidence="1">Flagellar protein</fullName>
    </submittedName>
</protein>
<gene>
    <name evidence="1" type="ORF">BKE38_09385</name>
</gene>
<organism evidence="1 2">
    <name type="scientific">Teichococcus deserti</name>
    <dbReference type="NCBI Taxonomy" id="1817963"/>
    <lineage>
        <taxon>Bacteria</taxon>
        <taxon>Pseudomonadati</taxon>
        <taxon>Pseudomonadota</taxon>
        <taxon>Alphaproteobacteria</taxon>
        <taxon>Acetobacterales</taxon>
        <taxon>Roseomonadaceae</taxon>
        <taxon>Roseomonas</taxon>
    </lineage>
</organism>
<dbReference type="Gene3D" id="1.10.3700.10">
    <property type="entry name" value="AGR C 984p-like"/>
    <property type="match status" value="2"/>
</dbReference>
<dbReference type="EMBL" id="MLCO01000076">
    <property type="protein sequence ID" value="ONG55262.1"/>
    <property type="molecule type" value="Genomic_DNA"/>
</dbReference>
<name>A0A1V2H644_9PROT</name>
<proteinExistence type="predicted"/>
<keyword evidence="1" id="KW-0969">Cilium</keyword>
<dbReference type="Proteomes" id="UP000188879">
    <property type="component" value="Unassembled WGS sequence"/>
</dbReference>
<dbReference type="RefSeq" id="WP_076957098.1">
    <property type="nucleotide sequence ID" value="NZ_MLCO01000076.1"/>
</dbReference>
<sequence>MSVSAVAIGVPTGLAGWKLLQSKTPADFKAFTKDPVLQRDIAYLREKLPTKLTAQELLADRRLQAMVLQAYGLDKQIGFDALMRKVLDSNPDDDSSTAARMVDYRYRQIAADLNYGGISIPEIPAVLSSTTLQMEGVMTGQTFTSFNGTMGGVKVEGVNLEGMTKRSDIAAALQAAFQKADGGRGDITVQALGVKIIFSDAKGRGKSDFTFIADPDSTPRAYLLSESAGSQRVAGSGGPKVTDSATIDAIVAKFTQARFEESLGQSSDSLRRAVYAKRLLPQIANWYSVIADRNLATVVQAALGLPDSFGQIDVDRQKTILEQRMDIADFKDLAKLGKIIERYVAQSSIEEAKAFASGGLSSLVQPVYWGRDSFDGSAAAALLSTVMTR</sequence>
<dbReference type="SUPFAM" id="SSF158837">
    <property type="entry name" value="AGR C 984p-like"/>
    <property type="match status" value="1"/>
</dbReference>
<dbReference type="AlphaFoldDB" id="A0A1V2H644"/>
<evidence type="ECO:0000313" key="2">
    <source>
        <dbReference type="Proteomes" id="UP000188879"/>
    </source>
</evidence>
<keyword evidence="2" id="KW-1185">Reference proteome</keyword>
<evidence type="ECO:0000313" key="1">
    <source>
        <dbReference type="EMBL" id="ONG55262.1"/>
    </source>
</evidence>
<dbReference type="Pfam" id="PF06748">
    <property type="entry name" value="DUF1217"/>
    <property type="match status" value="2"/>
</dbReference>
<accession>A0A1V2H644</accession>
<reference evidence="1 2" key="1">
    <citation type="submission" date="2016-10" db="EMBL/GenBank/DDBJ databases">
        <title>Draft Genome sequence of Roseomonas sp. strain M3.</title>
        <authorList>
            <person name="Subhash Y."/>
            <person name="Lee S."/>
        </authorList>
    </citation>
    <scope>NUCLEOTIDE SEQUENCE [LARGE SCALE GENOMIC DNA]</scope>
    <source>
        <strain evidence="1 2">M3</strain>
    </source>
</reference>
<dbReference type="InterPro" id="IPR010626">
    <property type="entry name" value="DUF1217"/>
</dbReference>
<keyword evidence="1" id="KW-0966">Cell projection</keyword>
<dbReference type="OrthoDB" id="7824597at2"/>
<comment type="caution">
    <text evidence="1">The sequence shown here is derived from an EMBL/GenBank/DDBJ whole genome shotgun (WGS) entry which is preliminary data.</text>
</comment>
<keyword evidence="1" id="KW-0282">Flagellum</keyword>